<evidence type="ECO:0000256" key="5">
    <source>
        <dbReference type="ARBA" id="ARBA00022840"/>
    </source>
</evidence>
<name>A0A7S4AF46_9STRA</name>
<gene>
    <name evidence="9" type="ORF">PAUS00366_LOCUS6136</name>
</gene>
<feature type="domain" description="Helicase ATP-binding" evidence="7">
    <location>
        <begin position="241"/>
        <end position="426"/>
    </location>
</feature>
<evidence type="ECO:0000259" key="7">
    <source>
        <dbReference type="PROSITE" id="PS51192"/>
    </source>
</evidence>
<dbReference type="InterPro" id="IPR050547">
    <property type="entry name" value="DEAD_box_RNA_helicases"/>
</dbReference>
<dbReference type="PROSITE" id="PS51192">
    <property type="entry name" value="HELICASE_ATP_BIND_1"/>
    <property type="match status" value="1"/>
</dbReference>
<accession>A0A7S4AF46</accession>
<evidence type="ECO:0000256" key="4">
    <source>
        <dbReference type="ARBA" id="ARBA00022806"/>
    </source>
</evidence>
<keyword evidence="2" id="KW-0547">Nucleotide-binding</keyword>
<feature type="domain" description="Helicase C-terminal" evidence="8">
    <location>
        <begin position="485"/>
        <end position="668"/>
    </location>
</feature>
<dbReference type="Pfam" id="PF00270">
    <property type="entry name" value="DEAD"/>
    <property type="match status" value="1"/>
</dbReference>
<evidence type="ECO:0000256" key="3">
    <source>
        <dbReference type="ARBA" id="ARBA00022801"/>
    </source>
</evidence>
<dbReference type="Gene3D" id="3.40.50.300">
    <property type="entry name" value="P-loop containing nucleotide triphosphate hydrolases"/>
    <property type="match status" value="2"/>
</dbReference>
<dbReference type="CDD" id="cd00268">
    <property type="entry name" value="DEADc"/>
    <property type="match status" value="1"/>
</dbReference>
<dbReference type="EMBL" id="HBIX01007903">
    <property type="protein sequence ID" value="CAE0713384.1"/>
    <property type="molecule type" value="Transcribed_RNA"/>
</dbReference>
<evidence type="ECO:0000256" key="1">
    <source>
        <dbReference type="ARBA" id="ARBA00012552"/>
    </source>
</evidence>
<dbReference type="InterPro" id="IPR044742">
    <property type="entry name" value="DEAD/DEAH_RhlB"/>
</dbReference>
<dbReference type="InterPro" id="IPR001650">
    <property type="entry name" value="Helicase_C-like"/>
</dbReference>
<evidence type="ECO:0000313" key="9">
    <source>
        <dbReference type="EMBL" id="CAE0713384.1"/>
    </source>
</evidence>
<dbReference type="PROSITE" id="PS51194">
    <property type="entry name" value="HELICASE_CTER"/>
    <property type="match status" value="1"/>
</dbReference>
<dbReference type="GO" id="GO:0003724">
    <property type="term" value="F:RNA helicase activity"/>
    <property type="evidence" value="ECO:0007669"/>
    <property type="project" value="UniProtKB-EC"/>
</dbReference>
<dbReference type="PANTHER" id="PTHR47963">
    <property type="entry name" value="DEAD-BOX ATP-DEPENDENT RNA HELICASE 47, MITOCHONDRIAL"/>
    <property type="match status" value="1"/>
</dbReference>
<proteinExistence type="predicted"/>
<organism evidence="9">
    <name type="scientific">Pseudo-nitzschia australis</name>
    <dbReference type="NCBI Taxonomy" id="44445"/>
    <lineage>
        <taxon>Eukaryota</taxon>
        <taxon>Sar</taxon>
        <taxon>Stramenopiles</taxon>
        <taxon>Ochrophyta</taxon>
        <taxon>Bacillariophyta</taxon>
        <taxon>Bacillariophyceae</taxon>
        <taxon>Bacillariophycidae</taxon>
        <taxon>Bacillariales</taxon>
        <taxon>Bacillariaceae</taxon>
        <taxon>Pseudo-nitzschia</taxon>
    </lineage>
</organism>
<evidence type="ECO:0000256" key="2">
    <source>
        <dbReference type="ARBA" id="ARBA00022741"/>
    </source>
</evidence>
<dbReference type="GO" id="GO:0016787">
    <property type="term" value="F:hydrolase activity"/>
    <property type="evidence" value="ECO:0007669"/>
    <property type="project" value="UniProtKB-KW"/>
</dbReference>
<feature type="compositionally biased region" description="Acidic residues" evidence="6">
    <location>
        <begin position="133"/>
        <end position="157"/>
    </location>
</feature>
<feature type="region of interest" description="Disordered" evidence="6">
    <location>
        <begin position="132"/>
        <end position="207"/>
    </location>
</feature>
<evidence type="ECO:0000256" key="6">
    <source>
        <dbReference type="SAM" id="MobiDB-lite"/>
    </source>
</evidence>
<dbReference type="CDD" id="cd18787">
    <property type="entry name" value="SF2_C_DEAD"/>
    <property type="match status" value="1"/>
</dbReference>
<keyword evidence="5" id="KW-0067">ATP-binding</keyword>
<dbReference type="EC" id="3.6.4.13" evidence="1"/>
<keyword evidence="3" id="KW-0378">Hydrolase</keyword>
<dbReference type="SMART" id="SM00490">
    <property type="entry name" value="HELICc"/>
    <property type="match status" value="1"/>
</dbReference>
<dbReference type="Pfam" id="PF00271">
    <property type="entry name" value="Helicase_C"/>
    <property type="match status" value="1"/>
</dbReference>
<dbReference type="SUPFAM" id="SSF52540">
    <property type="entry name" value="P-loop containing nucleoside triphosphate hydrolases"/>
    <property type="match status" value="1"/>
</dbReference>
<dbReference type="PANTHER" id="PTHR47963:SF8">
    <property type="entry name" value="ATP-DEPENDENT RNA HELICASE DEAD"/>
    <property type="match status" value="1"/>
</dbReference>
<sequence>MESLVQDHRAKKRIRMLRCSGSLCLAIILLNSGTIGLVSGFSSNSFAAGTSRGFLTRATEMFFTSNRAAAGSSLSSSPSSPTPLLDDLESFTVKELKQILKDNKLDQERGILTKLKLKQDLVDYLRKNLAALENEEESEEDYDDEDDDDDDDDDDDSNSAAPPVGIELAEGDFSLIDDNDVGDSELITPSPESKGKAQTTSGSPKLLGLSSDIASKIPMVVQEKMASRGINSLLPIQQASFDNIYEGKDAVLYSPTGSGKTLAFVLPLLSAAKRRPWHRKKVASPRIVTICPSRELAKQVGKEYSKLTGKAFGVATVFGGVPIERHVSLLKKKPQIVVTTPGRLRELVREGHMDYSQVTTLVLDEADLLLDPQDSPDVFSAIEDIEKTLDERDEEDPEYQMILVSATIGQNVKDFAQEMEFPKSSFVKIDGDRDSKTLVGSSSSTMHSSTPTIDNVGSYVSTTSSSNAATVGHWHMSCKSAIRTEITANLISVLSPRMSIIFVPTKSETESVAAFLSEKAAGLTIRILHGDMSQSARSRCIGMIRENADRKELQLQRGSGQILVATDVASRGLDLPNVDLVVQFGLPRISGKDGTVNPELYAHRTGRTGRFRASPNERDWGPAANRYETANAVALYDPAVGEGKLVSELVEAVEDDLGVTIQAMAIPSSAKVVDAAYQRLSLDLLNDSDSSISSLSSPSNKKKNPPTDLAAYFKQQLDSDARIDISSPEELLNHLANAMVFLSKLDPSLSPYTQSSSLLTGDPSMSTLRLYSRSIDPLTPPAVTSFCKKRGSGKLGRIAISKDGSAIFDLAKKRATKLLETITAEEEEQGGDGLEYVLEMPISLPEM</sequence>
<evidence type="ECO:0000259" key="8">
    <source>
        <dbReference type="PROSITE" id="PS51194"/>
    </source>
</evidence>
<protein>
    <recommendedName>
        <fullName evidence="1">RNA helicase</fullName>
        <ecNumber evidence="1">3.6.4.13</ecNumber>
    </recommendedName>
</protein>
<keyword evidence="4" id="KW-0347">Helicase</keyword>
<reference evidence="9" key="1">
    <citation type="submission" date="2021-01" db="EMBL/GenBank/DDBJ databases">
        <authorList>
            <person name="Corre E."/>
            <person name="Pelletier E."/>
            <person name="Niang G."/>
            <person name="Scheremetjew M."/>
            <person name="Finn R."/>
            <person name="Kale V."/>
            <person name="Holt S."/>
            <person name="Cochrane G."/>
            <person name="Meng A."/>
            <person name="Brown T."/>
            <person name="Cohen L."/>
        </authorList>
    </citation>
    <scope>NUCLEOTIDE SEQUENCE</scope>
    <source>
        <strain evidence="9">10249 10 AB</strain>
    </source>
</reference>
<dbReference type="InterPro" id="IPR027417">
    <property type="entry name" value="P-loop_NTPase"/>
</dbReference>
<dbReference type="SMART" id="SM00487">
    <property type="entry name" value="DEXDc"/>
    <property type="match status" value="1"/>
</dbReference>
<dbReference type="InterPro" id="IPR011545">
    <property type="entry name" value="DEAD/DEAH_box_helicase_dom"/>
</dbReference>
<dbReference type="AlphaFoldDB" id="A0A7S4AF46"/>
<dbReference type="GO" id="GO:0005524">
    <property type="term" value="F:ATP binding"/>
    <property type="evidence" value="ECO:0007669"/>
    <property type="project" value="UniProtKB-KW"/>
</dbReference>
<dbReference type="GO" id="GO:0003723">
    <property type="term" value="F:RNA binding"/>
    <property type="evidence" value="ECO:0007669"/>
    <property type="project" value="TreeGrafter"/>
</dbReference>
<dbReference type="InterPro" id="IPR014001">
    <property type="entry name" value="Helicase_ATP-bd"/>
</dbReference>